<keyword evidence="10 13" id="KW-0408">Iron</keyword>
<proteinExistence type="inferred from homology"/>
<dbReference type="GO" id="GO:0004497">
    <property type="term" value="F:monooxygenase activity"/>
    <property type="evidence" value="ECO:0007669"/>
    <property type="project" value="UniProtKB-KW"/>
</dbReference>
<dbReference type="Pfam" id="PF00067">
    <property type="entry name" value="p450"/>
    <property type="match status" value="1"/>
</dbReference>
<evidence type="ECO:0000256" key="11">
    <source>
        <dbReference type="ARBA" id="ARBA00023033"/>
    </source>
</evidence>
<evidence type="ECO:0000256" key="9">
    <source>
        <dbReference type="ARBA" id="ARBA00023002"/>
    </source>
</evidence>
<protein>
    <recommendedName>
        <fullName evidence="17">Cytochrome P450</fullName>
    </recommendedName>
</protein>
<evidence type="ECO:0000256" key="1">
    <source>
        <dbReference type="ARBA" id="ARBA00001971"/>
    </source>
</evidence>
<gene>
    <name evidence="15" type="ORF">PPYR_09139</name>
</gene>
<dbReference type="InterPro" id="IPR001128">
    <property type="entry name" value="Cyt_P450"/>
</dbReference>
<evidence type="ECO:0000256" key="6">
    <source>
        <dbReference type="ARBA" id="ARBA00022723"/>
    </source>
</evidence>
<dbReference type="PANTHER" id="PTHR24292">
    <property type="entry name" value="CYTOCHROME P450"/>
    <property type="match status" value="1"/>
</dbReference>
<dbReference type="PROSITE" id="PS00086">
    <property type="entry name" value="CYTOCHROME_P450"/>
    <property type="match status" value="1"/>
</dbReference>
<dbReference type="Gene3D" id="1.10.630.10">
    <property type="entry name" value="Cytochrome P450"/>
    <property type="match status" value="1"/>
</dbReference>
<keyword evidence="8" id="KW-0492">Microsome</keyword>
<comment type="similarity">
    <text evidence="4 14">Belongs to the cytochrome P450 family.</text>
</comment>
<accession>A0A5N4ALG5</accession>
<dbReference type="GO" id="GO:0005506">
    <property type="term" value="F:iron ion binding"/>
    <property type="evidence" value="ECO:0007669"/>
    <property type="project" value="InterPro"/>
</dbReference>
<reference evidence="15 16" key="1">
    <citation type="journal article" date="2018" name="Elife">
        <title>Firefly genomes illuminate parallel origins of bioluminescence in beetles.</title>
        <authorList>
            <person name="Fallon T.R."/>
            <person name="Lower S.E."/>
            <person name="Chang C.H."/>
            <person name="Bessho-Uehara M."/>
            <person name="Martin G.J."/>
            <person name="Bewick A.J."/>
            <person name="Behringer M."/>
            <person name="Debat H.J."/>
            <person name="Wong I."/>
            <person name="Day J.C."/>
            <person name="Suvorov A."/>
            <person name="Silva C.J."/>
            <person name="Stanger-Hall K.F."/>
            <person name="Hall D.W."/>
            <person name="Schmitz R.J."/>
            <person name="Nelson D.R."/>
            <person name="Lewis S.M."/>
            <person name="Shigenobu S."/>
            <person name="Bybee S.M."/>
            <person name="Larracuente A.M."/>
            <person name="Oba Y."/>
            <person name="Weng J.K."/>
        </authorList>
    </citation>
    <scope>NUCLEOTIDE SEQUENCE [LARGE SCALE GENOMIC DNA]</scope>
    <source>
        <strain evidence="15">1611_PpyrPB1</strain>
        <tissue evidence="15">Whole body</tissue>
    </source>
</reference>
<dbReference type="AlphaFoldDB" id="A0A5N4ALG5"/>
<dbReference type="InParanoid" id="A0A5N4ALG5"/>
<sequence length="495" mass="57271">MILTILISVTIILLYLKMRRTYKYWKNLNVIYLRPWPLFGYMAPSVLRLKAFPLILQKVYNVFPEQRYFGAFQFGTPVLFIRCPKMIKKILGDDFETFPDRRSIMDADLDPIWAKNLHAMPGGDQWRNKRSTLSLGFGDENLEKTFESMKTCAKNLAYFFLERNSESVELVDATSKFANDVIASAVFGVACDSLQNRRNEFYSMSKHITEFNLLRLFKLFGYSVSPRLMKFFRFKIIEERTSRFYSGIVQDRCSKEDNHLVSFFANNGIGNDNKDHLDEAIAQGIHFFVSGYETVSIGLSFVLYELAINNDIQLKLRKEVDSLMEACKDVSYAHVLHLDYLDMVVSESLRKWPPTVLIDRKSVRSFTIDAEQIWDTTTTFKENTLCLIPIFAIHRDKKYYPNPDEFVPERFSSTNRDNIVPNTYMPFGFGPRNCIGSQFALLEIKTAVLYLVHEFEIVCTPKTKHPVKLSRTGFQLSPAGGLWVGLKARRTPETL</sequence>
<keyword evidence="7" id="KW-0256">Endoplasmic reticulum</keyword>
<keyword evidence="11 14" id="KW-0503">Monooxygenase</keyword>
<evidence type="ECO:0000256" key="5">
    <source>
        <dbReference type="ARBA" id="ARBA00022617"/>
    </source>
</evidence>
<keyword evidence="12" id="KW-0472">Membrane</keyword>
<dbReference type="GO" id="GO:0016705">
    <property type="term" value="F:oxidoreductase activity, acting on paired donors, with incorporation or reduction of molecular oxygen"/>
    <property type="evidence" value="ECO:0007669"/>
    <property type="project" value="InterPro"/>
</dbReference>
<dbReference type="OrthoDB" id="6692864at2759"/>
<dbReference type="PANTHER" id="PTHR24292:SF54">
    <property type="entry name" value="CYP9F3-RELATED"/>
    <property type="match status" value="1"/>
</dbReference>
<dbReference type="EMBL" id="VVIM01000006">
    <property type="protein sequence ID" value="KAB0798146.1"/>
    <property type="molecule type" value="Genomic_DNA"/>
</dbReference>
<evidence type="ECO:0000256" key="14">
    <source>
        <dbReference type="RuleBase" id="RU000461"/>
    </source>
</evidence>
<comment type="caution">
    <text evidence="15">The sequence shown here is derived from an EMBL/GenBank/DDBJ whole genome shotgun (WGS) entry which is preliminary data.</text>
</comment>
<evidence type="ECO:0000313" key="15">
    <source>
        <dbReference type="EMBL" id="KAB0798146.1"/>
    </source>
</evidence>
<dbReference type="FunFam" id="1.10.630.10:FF:000182">
    <property type="entry name" value="Cytochrome P450 3A4"/>
    <property type="match status" value="1"/>
</dbReference>
<feature type="binding site" description="axial binding residue" evidence="13">
    <location>
        <position position="434"/>
    </location>
    <ligand>
        <name>heme</name>
        <dbReference type="ChEBI" id="CHEBI:30413"/>
    </ligand>
    <ligandPart>
        <name>Fe</name>
        <dbReference type="ChEBI" id="CHEBI:18248"/>
    </ligandPart>
</feature>
<evidence type="ECO:0000313" key="16">
    <source>
        <dbReference type="Proteomes" id="UP000327044"/>
    </source>
</evidence>
<evidence type="ECO:0000256" key="10">
    <source>
        <dbReference type="ARBA" id="ARBA00023004"/>
    </source>
</evidence>
<dbReference type="InterPro" id="IPR036396">
    <property type="entry name" value="Cyt_P450_sf"/>
</dbReference>
<evidence type="ECO:0000256" key="2">
    <source>
        <dbReference type="ARBA" id="ARBA00004174"/>
    </source>
</evidence>
<dbReference type="InterPro" id="IPR017972">
    <property type="entry name" value="Cyt_P450_CS"/>
</dbReference>
<keyword evidence="5 13" id="KW-0349">Heme</keyword>
<evidence type="ECO:0000256" key="12">
    <source>
        <dbReference type="ARBA" id="ARBA00023136"/>
    </source>
</evidence>
<evidence type="ECO:0000256" key="4">
    <source>
        <dbReference type="ARBA" id="ARBA00010617"/>
    </source>
</evidence>
<dbReference type="GO" id="GO:0020037">
    <property type="term" value="F:heme binding"/>
    <property type="evidence" value="ECO:0007669"/>
    <property type="project" value="InterPro"/>
</dbReference>
<evidence type="ECO:0000256" key="8">
    <source>
        <dbReference type="ARBA" id="ARBA00022848"/>
    </source>
</evidence>
<organism evidence="15 16">
    <name type="scientific">Photinus pyralis</name>
    <name type="common">Common eastern firefly</name>
    <name type="synonym">Lampyris pyralis</name>
    <dbReference type="NCBI Taxonomy" id="7054"/>
    <lineage>
        <taxon>Eukaryota</taxon>
        <taxon>Metazoa</taxon>
        <taxon>Ecdysozoa</taxon>
        <taxon>Arthropoda</taxon>
        <taxon>Hexapoda</taxon>
        <taxon>Insecta</taxon>
        <taxon>Pterygota</taxon>
        <taxon>Neoptera</taxon>
        <taxon>Endopterygota</taxon>
        <taxon>Coleoptera</taxon>
        <taxon>Polyphaga</taxon>
        <taxon>Elateriformia</taxon>
        <taxon>Elateroidea</taxon>
        <taxon>Lampyridae</taxon>
        <taxon>Lampyrinae</taxon>
        <taxon>Photinus</taxon>
    </lineage>
</organism>
<dbReference type="InterPro" id="IPR050476">
    <property type="entry name" value="Insect_CytP450_Detox"/>
</dbReference>
<dbReference type="Proteomes" id="UP000327044">
    <property type="component" value="Unassembled WGS sequence"/>
</dbReference>
<dbReference type="InterPro" id="IPR002401">
    <property type="entry name" value="Cyt_P450_E_grp-I"/>
</dbReference>
<keyword evidence="9 14" id="KW-0560">Oxidoreductase</keyword>
<keyword evidence="6 13" id="KW-0479">Metal-binding</keyword>
<name>A0A5N4ALG5_PHOPY</name>
<comment type="subcellular location">
    <subcellularLocation>
        <location evidence="3">Endoplasmic reticulum membrane</location>
        <topology evidence="3">Peripheral membrane protein</topology>
    </subcellularLocation>
    <subcellularLocation>
        <location evidence="2">Microsome membrane</location>
        <topology evidence="2">Peripheral membrane protein</topology>
    </subcellularLocation>
</comment>
<evidence type="ECO:0008006" key="17">
    <source>
        <dbReference type="Google" id="ProtNLM"/>
    </source>
</evidence>
<comment type="cofactor">
    <cofactor evidence="1 13">
        <name>heme</name>
        <dbReference type="ChEBI" id="CHEBI:30413"/>
    </cofactor>
</comment>
<dbReference type="GO" id="GO:0005789">
    <property type="term" value="C:endoplasmic reticulum membrane"/>
    <property type="evidence" value="ECO:0007669"/>
    <property type="project" value="UniProtKB-SubCell"/>
</dbReference>
<dbReference type="SUPFAM" id="SSF48264">
    <property type="entry name" value="Cytochrome P450"/>
    <property type="match status" value="1"/>
</dbReference>
<evidence type="ECO:0000256" key="3">
    <source>
        <dbReference type="ARBA" id="ARBA00004406"/>
    </source>
</evidence>
<dbReference type="CDD" id="cd11056">
    <property type="entry name" value="CYP6-like"/>
    <property type="match status" value="1"/>
</dbReference>
<dbReference type="PRINTS" id="PR00385">
    <property type="entry name" value="P450"/>
</dbReference>
<evidence type="ECO:0000256" key="13">
    <source>
        <dbReference type="PIRSR" id="PIRSR602401-1"/>
    </source>
</evidence>
<dbReference type="PRINTS" id="PR00463">
    <property type="entry name" value="EP450I"/>
</dbReference>
<evidence type="ECO:0000256" key="7">
    <source>
        <dbReference type="ARBA" id="ARBA00022824"/>
    </source>
</evidence>
<keyword evidence="16" id="KW-1185">Reference proteome</keyword>